<feature type="transmembrane region" description="Helical" evidence="1">
    <location>
        <begin position="7"/>
        <end position="28"/>
    </location>
</feature>
<organism evidence="2 3">
    <name type="scientific">Oceanobacillus caeni</name>
    <dbReference type="NCBI Taxonomy" id="405946"/>
    <lineage>
        <taxon>Bacteria</taxon>
        <taxon>Bacillati</taxon>
        <taxon>Bacillota</taxon>
        <taxon>Bacilli</taxon>
        <taxon>Bacillales</taxon>
        <taxon>Bacillaceae</taxon>
        <taxon>Oceanobacillus</taxon>
    </lineage>
</organism>
<gene>
    <name evidence="2" type="ORF">AFL42_03275</name>
</gene>
<keyword evidence="1" id="KW-0472">Membrane</keyword>
<evidence type="ECO:0000313" key="3">
    <source>
        <dbReference type="Proteomes" id="UP000037854"/>
    </source>
</evidence>
<proteinExistence type="predicted"/>
<feature type="transmembrane region" description="Helical" evidence="1">
    <location>
        <begin position="104"/>
        <end position="124"/>
    </location>
</feature>
<keyword evidence="3" id="KW-1185">Reference proteome</keyword>
<dbReference type="RefSeq" id="WP_047184968.1">
    <property type="nucleotide sequence ID" value="NZ_JAHHXM010000065.1"/>
</dbReference>
<feature type="transmembrane region" description="Helical" evidence="1">
    <location>
        <begin position="40"/>
        <end position="62"/>
    </location>
</feature>
<accession>A0ABR5MMV6</accession>
<dbReference type="Proteomes" id="UP000037854">
    <property type="component" value="Unassembled WGS sequence"/>
</dbReference>
<reference evidence="2 3" key="1">
    <citation type="submission" date="2015-07" db="EMBL/GenBank/DDBJ databases">
        <title>High-quality draft genome sequence of Oceanobacillus caeni HM6, a bacillus isolated from a human feces.</title>
        <authorList>
            <person name="Kumar J."/>
            <person name="Verma M.K."/>
            <person name="Pandey R."/>
            <person name="Bhambi M."/>
            <person name="Chauhan N."/>
        </authorList>
    </citation>
    <scope>NUCLEOTIDE SEQUENCE [LARGE SCALE GENOMIC DNA]</scope>
    <source>
        <strain evidence="2 3">HM6</strain>
    </source>
</reference>
<evidence type="ECO:0000313" key="2">
    <source>
        <dbReference type="EMBL" id="KPH77628.1"/>
    </source>
</evidence>
<keyword evidence="1" id="KW-0812">Transmembrane</keyword>
<protein>
    <submittedName>
        <fullName evidence="2">Uncharacterized protein</fullName>
    </submittedName>
</protein>
<comment type="caution">
    <text evidence="2">The sequence shown here is derived from an EMBL/GenBank/DDBJ whole genome shotgun (WGS) entry which is preliminary data.</text>
</comment>
<sequence length="134" mass="15059">MLKVIAAFLAPFVLSFFFILYNLLGMILSNDPLTFSFGGFSFVYIFALPAFLFIAVPASFIIERVNKGVRWLNYILAGIIGGGIVIFINTVNSNQDFVYTPDAIVAYMLAGFSFYLTILILEILEQKFQNNEDN</sequence>
<feature type="transmembrane region" description="Helical" evidence="1">
    <location>
        <begin position="74"/>
        <end position="92"/>
    </location>
</feature>
<evidence type="ECO:0000256" key="1">
    <source>
        <dbReference type="SAM" id="Phobius"/>
    </source>
</evidence>
<keyword evidence="1" id="KW-1133">Transmembrane helix</keyword>
<dbReference type="EMBL" id="LGTK01000006">
    <property type="protein sequence ID" value="KPH77628.1"/>
    <property type="molecule type" value="Genomic_DNA"/>
</dbReference>
<name>A0ABR5MMV6_9BACI</name>